<dbReference type="Proteomes" id="UP001239111">
    <property type="component" value="Chromosome 2"/>
</dbReference>
<reference evidence="1" key="1">
    <citation type="submission" date="2023-04" db="EMBL/GenBank/DDBJ databases">
        <title>A chromosome-level genome assembly of the parasitoid wasp Eretmocerus hayati.</title>
        <authorList>
            <person name="Zhong Y."/>
            <person name="Liu S."/>
            <person name="Liu Y."/>
        </authorList>
    </citation>
    <scope>NUCLEOTIDE SEQUENCE</scope>
    <source>
        <strain evidence="1">ZJU_SS_LIU_2023</strain>
    </source>
</reference>
<evidence type="ECO:0000313" key="2">
    <source>
        <dbReference type="Proteomes" id="UP001239111"/>
    </source>
</evidence>
<evidence type="ECO:0000313" key="1">
    <source>
        <dbReference type="EMBL" id="KAJ8681318.1"/>
    </source>
</evidence>
<comment type="caution">
    <text evidence="1">The sequence shown here is derived from an EMBL/GenBank/DDBJ whole genome shotgun (WGS) entry which is preliminary data.</text>
</comment>
<name>A0ACC2PDZ3_9HYME</name>
<keyword evidence="2" id="KW-1185">Reference proteome</keyword>
<organism evidence="1 2">
    <name type="scientific">Eretmocerus hayati</name>
    <dbReference type="NCBI Taxonomy" id="131215"/>
    <lineage>
        <taxon>Eukaryota</taxon>
        <taxon>Metazoa</taxon>
        <taxon>Ecdysozoa</taxon>
        <taxon>Arthropoda</taxon>
        <taxon>Hexapoda</taxon>
        <taxon>Insecta</taxon>
        <taxon>Pterygota</taxon>
        <taxon>Neoptera</taxon>
        <taxon>Endopterygota</taxon>
        <taxon>Hymenoptera</taxon>
        <taxon>Apocrita</taxon>
        <taxon>Proctotrupomorpha</taxon>
        <taxon>Chalcidoidea</taxon>
        <taxon>Aphelinidae</taxon>
        <taxon>Aphelininae</taxon>
        <taxon>Eretmocerus</taxon>
    </lineage>
</organism>
<gene>
    <name evidence="1" type="ORF">QAD02_017105</name>
</gene>
<proteinExistence type="predicted"/>
<protein>
    <submittedName>
        <fullName evidence="1">Uncharacterized protein</fullName>
    </submittedName>
</protein>
<sequence>MDEETESLLKQWGFDKFVDKFKAEEIDLEALEALTPQMITSLIPTVGPQSKFIKYHKQYFDKQRENEVSSVKDKAPETSTSNESSLSNPDEITNGGVDKSGSSESTPVNVPSQNNQAPREPRRWNDVDNDVARYLKNDNLNGVPLFAVYEKRAFSKKERSRISSIVIEAELSGDPNGTISPARFKELALQTITIFPLENAASYYIGATTNADGSRQAPKGCYYNYDVNRGRGLRKDGVRTSIRKSTSFTSQRIPLSGVSNDALIAHERLKKNLPNRPWEEIEADWELTHDIRRDELLQPSASQNKTKKVRFTYAAKQDENSIHAYMKTYLPLEQPLGIFLLEIDFIKAYLNIPTNALSDRWPQIVSMLQVLYPEEEDFTNDDLRILQLFAELFDPFLIIGKNKTCWRPSKREIVDGFVLHVQSTSDIEASIKRMRDQLALVKKTMQPIPIIVDGQDGNYICYVQIENIMYIVASVQKALDLCFKSYHALHAEYPVQSIGPWLLLQKGVYRLHTVWDHDDSRVIELLDYFSPNA</sequence>
<dbReference type="EMBL" id="CM056742">
    <property type="protein sequence ID" value="KAJ8681318.1"/>
    <property type="molecule type" value="Genomic_DNA"/>
</dbReference>
<accession>A0ACC2PDZ3</accession>